<name>A0ABS6BEU9_9SPHN</name>
<sequence>MSVIGASTAAFAQDVVPAAAEEPRPQEIVVTGSRIRTTDTTTPAPVTVVNAAAVTDRGFTQIGQALNELPSITPSFPRNTGIGNPASGVQTAPQLFNMGAGRTLSLMNGRRLPTTAVGTADAAVDANIIPTGLIERVDVMQAGGAAVYGSGAMAGAVNYVLKRNFQGLELDGQASITSRGDYPVYSLRGTFGQNFAEDRGNFAINLEYSQSGVLKFPDREASRLVPFLATNPADTGPNDGIPNRYYILNSNTWSSTYNGAIWATTGTTPAGLLNVSGRPVEFNTAGNGLTTFNPGENIWSNLSINGGGVPYNSKSTLFAGIKRFNAFGLGSYELTDNIQVSTELLYSRTKSKDPLALMRVPQFDNTGTTAGGTQSFLLYADNAYLQQMPDVLAQLTTAAAARGINFVPGGSPLYLAKFADNLFKDTSQTLTTTTYRGLLAVDGDFSAGQRDFDWSVSVSRGHVSGRIQGWGLWQSRLRNSFDAVRNAAGNIVCRINQTTVTDANCVPVNLFGRTNISDQARDYINIRSGFAQNGQTANYVNDLTDYLASFGGDLVQLPAGKAKFNVTYEHRIESTKTTPEEADRLGLIGSGTKLAPMSGGFHTNEINGEVLVPIVGGDFTLPLVRALEATGSFRFVDDSLVGKENVWSAGLRWDVFRGLTLRSSLSRNFRAPNLSQLAQPQTTNVAGSGNPCSNATIQSGSNPAVRAANCLALFTANPTYGATGNPAIDSNPAARLSNFFDIGQNFFRTLVTTGGNPDLRNEVSKTLTFGLVFQPTFVPGLTFTADRIRLNLTDALSNFTAANFTATCFDTPGMPADICSTFTFRPDGTIATAKATTFNAGYYRYRGDIFVLSYRFNVGTLFGGRDLGNLALSLQATHNRMRDQSVTGLDVTHSAGTTALPSWVLRPQATYSIGRLRLNYSAYYMPAEPINFTDTVENAPVLPVKGNTRHNISAAYGLDKFEIRAGINNFTDKAPSFPYSAGYGDIIGRQFFLGVKVNY</sequence>
<organism evidence="4 5">
    <name type="scientific">Sphingomonas quercus</name>
    <dbReference type="NCBI Taxonomy" id="2842451"/>
    <lineage>
        <taxon>Bacteria</taxon>
        <taxon>Pseudomonadati</taxon>
        <taxon>Pseudomonadota</taxon>
        <taxon>Alphaproteobacteria</taxon>
        <taxon>Sphingomonadales</taxon>
        <taxon>Sphingomonadaceae</taxon>
        <taxon>Sphingomonas</taxon>
    </lineage>
</organism>
<evidence type="ECO:0000256" key="1">
    <source>
        <dbReference type="RuleBase" id="RU003357"/>
    </source>
</evidence>
<feature type="domain" description="TonB-dependent receptor plug" evidence="3">
    <location>
        <begin position="41"/>
        <end position="156"/>
    </location>
</feature>
<accession>A0ABS6BEU9</accession>
<keyword evidence="4" id="KW-0675">Receptor</keyword>
<dbReference type="Proteomes" id="UP000776276">
    <property type="component" value="Unassembled WGS sequence"/>
</dbReference>
<keyword evidence="5" id="KW-1185">Reference proteome</keyword>
<gene>
    <name evidence="4" type="ORF">KOF26_03050</name>
</gene>
<dbReference type="InterPro" id="IPR012910">
    <property type="entry name" value="Plug_dom"/>
</dbReference>
<evidence type="ECO:0000259" key="3">
    <source>
        <dbReference type="Pfam" id="PF07715"/>
    </source>
</evidence>
<feature type="domain" description="TonB-dependent receptor-like beta-barrel" evidence="2">
    <location>
        <begin position="441"/>
        <end position="969"/>
    </location>
</feature>
<dbReference type="InterPro" id="IPR000531">
    <property type="entry name" value="Beta-barrel_TonB"/>
</dbReference>
<keyword evidence="1" id="KW-0798">TonB box</keyword>
<reference evidence="4 5" key="1">
    <citation type="submission" date="2021-06" db="EMBL/GenBank/DDBJ databases">
        <title>Sphingomonas sp. XMGL2, whole genome shotgun sequencing project.</title>
        <authorList>
            <person name="Zhao G."/>
            <person name="Shen L."/>
        </authorList>
    </citation>
    <scope>NUCLEOTIDE SEQUENCE [LARGE SCALE GENOMIC DNA]</scope>
    <source>
        <strain evidence="4 5">XMGL2</strain>
    </source>
</reference>
<dbReference type="Pfam" id="PF07715">
    <property type="entry name" value="Plug"/>
    <property type="match status" value="1"/>
</dbReference>
<protein>
    <submittedName>
        <fullName evidence="4">TonB-dependent receptor</fullName>
    </submittedName>
</protein>
<dbReference type="EMBL" id="JAHKRT010000001">
    <property type="protein sequence ID" value="MBU3076832.1"/>
    <property type="molecule type" value="Genomic_DNA"/>
</dbReference>
<evidence type="ECO:0000313" key="4">
    <source>
        <dbReference type="EMBL" id="MBU3076832.1"/>
    </source>
</evidence>
<evidence type="ECO:0000259" key="2">
    <source>
        <dbReference type="Pfam" id="PF00593"/>
    </source>
</evidence>
<dbReference type="PANTHER" id="PTHR47234">
    <property type="match status" value="1"/>
</dbReference>
<evidence type="ECO:0000313" key="5">
    <source>
        <dbReference type="Proteomes" id="UP000776276"/>
    </source>
</evidence>
<comment type="similarity">
    <text evidence="1">Belongs to the TonB-dependent receptor family.</text>
</comment>
<dbReference type="RefSeq" id="WP_216319746.1">
    <property type="nucleotide sequence ID" value="NZ_JAHKRT010000001.1"/>
</dbReference>
<keyword evidence="1" id="KW-0472">Membrane</keyword>
<dbReference type="Pfam" id="PF00593">
    <property type="entry name" value="TonB_dep_Rec_b-barrel"/>
    <property type="match status" value="1"/>
</dbReference>
<dbReference type="PANTHER" id="PTHR47234:SF2">
    <property type="entry name" value="TONB-DEPENDENT RECEPTOR"/>
    <property type="match status" value="1"/>
</dbReference>
<comment type="subcellular location">
    <subcellularLocation>
        <location evidence="1">Cell outer membrane</location>
    </subcellularLocation>
</comment>
<comment type="caution">
    <text evidence="4">The sequence shown here is derived from an EMBL/GenBank/DDBJ whole genome shotgun (WGS) entry which is preliminary data.</text>
</comment>
<proteinExistence type="inferred from homology"/>